<keyword evidence="2" id="KW-1185">Reference proteome</keyword>
<comment type="caution">
    <text evidence="1">The sequence shown here is derived from an EMBL/GenBank/DDBJ whole genome shotgun (WGS) entry which is preliminary data.</text>
</comment>
<gene>
    <name evidence="1" type="ORF">QYE76_060302</name>
</gene>
<proteinExistence type="predicted"/>
<dbReference type="Proteomes" id="UP001231189">
    <property type="component" value="Unassembled WGS sequence"/>
</dbReference>
<name>A0AAD8W6E0_LOLMU</name>
<dbReference type="AlphaFoldDB" id="A0AAD8W6E0"/>
<organism evidence="1 2">
    <name type="scientific">Lolium multiflorum</name>
    <name type="common">Italian ryegrass</name>
    <name type="synonym">Lolium perenne subsp. multiflorum</name>
    <dbReference type="NCBI Taxonomy" id="4521"/>
    <lineage>
        <taxon>Eukaryota</taxon>
        <taxon>Viridiplantae</taxon>
        <taxon>Streptophyta</taxon>
        <taxon>Embryophyta</taxon>
        <taxon>Tracheophyta</taxon>
        <taxon>Spermatophyta</taxon>
        <taxon>Magnoliopsida</taxon>
        <taxon>Liliopsida</taxon>
        <taxon>Poales</taxon>
        <taxon>Poaceae</taxon>
        <taxon>BOP clade</taxon>
        <taxon>Pooideae</taxon>
        <taxon>Poodae</taxon>
        <taxon>Poeae</taxon>
        <taxon>Poeae Chloroplast Group 2 (Poeae type)</taxon>
        <taxon>Loliodinae</taxon>
        <taxon>Loliinae</taxon>
        <taxon>Lolium</taxon>
    </lineage>
</organism>
<evidence type="ECO:0000313" key="1">
    <source>
        <dbReference type="EMBL" id="KAK1642497.1"/>
    </source>
</evidence>
<dbReference type="EMBL" id="JAUUTY010000004">
    <property type="protein sequence ID" value="KAK1642497.1"/>
    <property type="molecule type" value="Genomic_DNA"/>
</dbReference>
<sequence>MERLQAASSSTSNNSRMPCRRRPKFTRVVSLVQPTASAWKLAIADVVAHGHGIVPGKSRRPTARRCMGTWILLRPARAAAGSLCSSCELLFPLCFFDRVQNDQLENVDHDFYIFRNEQTRAIYPYTFDSLLLQPCLSYPSFDPFFHLSSTATIPKFSLAPGAVGGQILPWESSTTACGPVCGAARRCPRFQIQIGAMWPDRDRGLLSGSVLFETVSPAGWRPPASRGLCLRRSKVVQVMGRMTWACGMEMCSSRLLGLPASRVQLVLFIDRRGQALDAKAAALASGSCNAPAGAMARVLPGGHGRVGGVMTGECLAVCVASNCSPPSGLDADFLPG</sequence>
<reference evidence="1" key="1">
    <citation type="submission" date="2023-07" db="EMBL/GenBank/DDBJ databases">
        <title>A chromosome-level genome assembly of Lolium multiflorum.</title>
        <authorList>
            <person name="Chen Y."/>
            <person name="Copetti D."/>
            <person name="Kolliker R."/>
            <person name="Studer B."/>
        </authorList>
    </citation>
    <scope>NUCLEOTIDE SEQUENCE</scope>
    <source>
        <strain evidence="1">02402/16</strain>
        <tissue evidence="1">Leaf</tissue>
    </source>
</reference>
<protein>
    <submittedName>
        <fullName evidence="1">Uncharacterized protein</fullName>
    </submittedName>
</protein>
<evidence type="ECO:0000313" key="2">
    <source>
        <dbReference type="Proteomes" id="UP001231189"/>
    </source>
</evidence>
<accession>A0AAD8W6E0</accession>